<reference evidence="17" key="2">
    <citation type="submission" date="2025-08" db="UniProtKB">
        <authorList>
            <consortium name="Ensembl"/>
        </authorList>
    </citation>
    <scope>IDENTIFICATION</scope>
</reference>
<keyword evidence="18" id="KW-1185">Reference proteome</keyword>
<dbReference type="PROSITE" id="PS50405">
    <property type="entry name" value="GST_CTER"/>
    <property type="match status" value="1"/>
</dbReference>
<keyword evidence="5 14" id="KW-0851">Voltage-gated channel</keyword>
<evidence type="ECO:0000256" key="4">
    <source>
        <dbReference type="ARBA" id="ARBA00022692"/>
    </source>
</evidence>
<dbReference type="Ensembl" id="ENSAMET00000032274.1">
    <property type="protein sequence ID" value="ENSAMEP00000041364.1"/>
    <property type="gene ID" value="ENSAMEG00000028640.1"/>
</dbReference>
<evidence type="ECO:0000256" key="3">
    <source>
        <dbReference type="ARBA" id="ARBA00022490"/>
    </source>
</evidence>
<dbReference type="Pfam" id="PF22441">
    <property type="entry name" value="CLIC-like_N"/>
    <property type="match status" value="1"/>
</dbReference>
<dbReference type="PANTHER" id="PTHR45476:SF7">
    <property type="entry name" value="CHLORIDE INTRACELLULAR CHANNEL 3"/>
    <property type="match status" value="1"/>
</dbReference>
<reference evidence="17 18" key="1">
    <citation type="journal article" date="2010" name="Nature">
        <title>The sequence and de novo assembly of the giant panda genome.</title>
        <authorList>
            <person name="Li R."/>
            <person name="Fan W."/>
            <person name="Tian G."/>
            <person name="Zhu H."/>
            <person name="He L."/>
            <person name="Cai J."/>
            <person name="Huang Q."/>
            <person name="Cai Q."/>
            <person name="Li B."/>
            <person name="Bai Y."/>
            <person name="Zhang Z."/>
            <person name="Zhang Y."/>
            <person name="Wang W."/>
            <person name="Li J."/>
            <person name="Wei F."/>
            <person name="Li H."/>
            <person name="Jian M."/>
            <person name="Li J."/>
            <person name="Zhang Z."/>
            <person name="Nielsen R."/>
            <person name="Li D."/>
            <person name="Gu W."/>
            <person name="Yang Z."/>
            <person name="Xuan Z."/>
            <person name="Ryder O.A."/>
            <person name="Leung F.C."/>
            <person name="Zhou Y."/>
            <person name="Cao J."/>
            <person name="Sun X."/>
            <person name="Fu Y."/>
            <person name="Fang X."/>
            <person name="Guo X."/>
            <person name="Wang B."/>
            <person name="Hou R."/>
            <person name="Shen F."/>
            <person name="Mu B."/>
            <person name="Ni P."/>
            <person name="Lin R."/>
            <person name="Qian W."/>
            <person name="Wang G."/>
            <person name="Yu C."/>
            <person name="Nie W."/>
            <person name="Wang J."/>
            <person name="Wu Z."/>
            <person name="Liang H."/>
            <person name="Min J."/>
            <person name="Wu Q."/>
            <person name="Cheng S."/>
            <person name="Ruan J."/>
            <person name="Wang M."/>
            <person name="Shi Z."/>
            <person name="Wen M."/>
            <person name="Liu B."/>
            <person name="Ren X."/>
            <person name="Zheng H."/>
            <person name="Dong D."/>
            <person name="Cook K."/>
            <person name="Shan G."/>
            <person name="Zhang H."/>
            <person name="Kosiol C."/>
            <person name="Xie X."/>
            <person name="Lu Z."/>
            <person name="Zheng H."/>
            <person name="Li Y."/>
            <person name="Steiner C.C."/>
            <person name="Lam T.T."/>
            <person name="Lin S."/>
            <person name="Zhang Q."/>
            <person name="Li G."/>
            <person name="Tian J."/>
            <person name="Gong T."/>
            <person name="Liu H."/>
            <person name="Zhang D."/>
            <person name="Fang L."/>
            <person name="Ye C."/>
            <person name="Zhang J."/>
            <person name="Hu W."/>
            <person name="Xu A."/>
            <person name="Ren Y."/>
            <person name="Zhang G."/>
            <person name="Bruford M.W."/>
            <person name="Li Q."/>
            <person name="Ma L."/>
            <person name="Guo Y."/>
            <person name="An N."/>
            <person name="Hu Y."/>
            <person name="Zheng Y."/>
            <person name="Shi Y."/>
            <person name="Li Z."/>
            <person name="Liu Q."/>
            <person name="Chen Y."/>
            <person name="Zhao J."/>
            <person name="Qu N."/>
            <person name="Zhao S."/>
            <person name="Tian F."/>
            <person name="Wang X."/>
            <person name="Wang H."/>
            <person name="Xu L."/>
            <person name="Liu X."/>
            <person name="Vinar T."/>
            <person name="Wang Y."/>
            <person name="Lam T.W."/>
            <person name="Yiu S.M."/>
            <person name="Liu S."/>
            <person name="Zhang H."/>
            <person name="Li D."/>
            <person name="Huang Y."/>
            <person name="Wang X."/>
            <person name="Yang G."/>
            <person name="Jiang Z."/>
            <person name="Wang J."/>
            <person name="Qin N."/>
            <person name="Li L."/>
            <person name="Li J."/>
            <person name="Bolund L."/>
            <person name="Kristiansen K."/>
            <person name="Wong G.K."/>
            <person name="Olson M."/>
            <person name="Zhang X."/>
            <person name="Li S."/>
            <person name="Yang H."/>
            <person name="Wang J."/>
            <person name="Wang J."/>
        </authorList>
    </citation>
    <scope>NUCLEOTIDE SEQUENCE [LARGE SCALE GENOMIC DNA]</scope>
</reference>
<dbReference type="CDD" id="cd10299">
    <property type="entry name" value="GST_C_CLIC3"/>
    <property type="match status" value="1"/>
</dbReference>
<keyword evidence="11 14" id="KW-0868">Chloride</keyword>
<keyword evidence="10 14" id="KW-0869">Chloride channel</keyword>
<keyword evidence="8 14" id="KW-0406">Ion transport</keyword>
<gene>
    <name evidence="17" type="primary">CLIC3</name>
</gene>
<dbReference type="GO" id="GO:0034707">
    <property type="term" value="C:chloride channel complex"/>
    <property type="evidence" value="ECO:0007669"/>
    <property type="project" value="UniProtKB-KW"/>
</dbReference>
<keyword evidence="3 14" id="KW-0963">Cytoplasm</keyword>
<evidence type="ECO:0000256" key="14">
    <source>
        <dbReference type="RuleBase" id="RU362009"/>
    </source>
</evidence>
<evidence type="ECO:0000256" key="5">
    <source>
        <dbReference type="ARBA" id="ARBA00022882"/>
    </source>
</evidence>
<dbReference type="Proteomes" id="UP000008912">
    <property type="component" value="Unassembled WGS sequence"/>
</dbReference>
<keyword evidence="2 14" id="KW-0813">Transport</keyword>
<dbReference type="AlphaFoldDB" id="A0A7N5KJZ5"/>
<evidence type="ECO:0000256" key="1">
    <source>
        <dbReference type="ARBA" id="ARBA00007655"/>
    </source>
</evidence>
<sequence length="314" mass="34661">MGRPFPDSRDPVKGSHPPLVQAVPNQAGAADHSRLLAVGGRGPLAEFLGLFSARHPLLHAPRRAKTARAWDTALLVSVSSYSYSSRACPSPSPRWTLAGEPLPPGGRSLVSGPSDQRPFHLPGAHRSLDVLKDFAPGSQLPILLYDGEAKTDTLQIEEFLEETLGPPEFPSLAPRYRESSTAGNDVFHRFSAFIKNPVPTQDSALYQLLLRALTRLDSYLRAPLEHELAREPQLRESSRRFLDGDQLTLADCSLLPKLHIVDTVCTHFRQAPIPAELRGVRRYLDSALQVKEFKYTCPPSAEILAAYQTVVRPR</sequence>
<evidence type="ECO:0000256" key="10">
    <source>
        <dbReference type="ARBA" id="ARBA00023173"/>
    </source>
</evidence>
<dbReference type="GeneTree" id="ENSGT00940000161243"/>
<keyword evidence="4" id="KW-0812">Transmembrane</keyword>
<keyword evidence="7" id="KW-0560">Oxidoreductase</keyword>
<keyword evidence="9" id="KW-0472">Membrane</keyword>
<comment type="domain">
    <text evidence="14">Members of this family may change from a globular, soluble state to a state where the N-terminal domain is inserted into the membrane and functions as chloride channel. A conformation change of the N-terminal domain is thought to expose hydrophobic surfaces that trigger membrane insertion.</text>
</comment>
<feature type="domain" description="GST C-terminal" evidence="16">
    <location>
        <begin position="146"/>
        <end position="314"/>
    </location>
</feature>
<feature type="region of interest" description="Disordered" evidence="15">
    <location>
        <begin position="1"/>
        <end position="22"/>
    </location>
</feature>
<dbReference type="Gene3D" id="1.20.1050.10">
    <property type="match status" value="1"/>
</dbReference>
<comment type="similarity">
    <text evidence="1 14">Belongs to the chloride channel CLIC family.</text>
</comment>
<dbReference type="SUPFAM" id="SSF47616">
    <property type="entry name" value="GST C-terminal domain-like"/>
    <property type="match status" value="1"/>
</dbReference>
<keyword evidence="6" id="KW-1133">Transmembrane helix</keyword>
<evidence type="ECO:0000256" key="9">
    <source>
        <dbReference type="ARBA" id="ARBA00023136"/>
    </source>
</evidence>
<dbReference type="InterPro" id="IPR002946">
    <property type="entry name" value="CLIC"/>
</dbReference>
<name>A0A7N5KJZ5_AILME</name>
<evidence type="ECO:0000256" key="7">
    <source>
        <dbReference type="ARBA" id="ARBA00023002"/>
    </source>
</evidence>
<evidence type="ECO:0000256" key="11">
    <source>
        <dbReference type="ARBA" id="ARBA00023214"/>
    </source>
</evidence>
<organism evidence="17 18">
    <name type="scientific">Ailuropoda melanoleuca</name>
    <name type="common">Giant panda</name>
    <dbReference type="NCBI Taxonomy" id="9646"/>
    <lineage>
        <taxon>Eukaryota</taxon>
        <taxon>Metazoa</taxon>
        <taxon>Chordata</taxon>
        <taxon>Craniata</taxon>
        <taxon>Vertebrata</taxon>
        <taxon>Euteleostomi</taxon>
        <taxon>Mammalia</taxon>
        <taxon>Eutheria</taxon>
        <taxon>Laurasiatheria</taxon>
        <taxon>Carnivora</taxon>
        <taxon>Caniformia</taxon>
        <taxon>Ursidae</taxon>
        <taxon>Ailuropoda</taxon>
    </lineage>
</organism>
<evidence type="ECO:0000256" key="2">
    <source>
        <dbReference type="ARBA" id="ARBA00022448"/>
    </source>
</evidence>
<dbReference type="InterPro" id="IPR036282">
    <property type="entry name" value="Glutathione-S-Trfase_C_sf"/>
</dbReference>
<comment type="catalytic activity">
    <reaction evidence="13">
        <text>chloride(in) = chloride(out)</text>
        <dbReference type="Rhea" id="RHEA:29823"/>
        <dbReference type="ChEBI" id="CHEBI:17996"/>
    </reaction>
</comment>
<dbReference type="PANTHER" id="PTHR45476">
    <property type="entry name" value="CHLORIDE INTRACELLULAR CHANNEL PROTEIN 6-RELATED"/>
    <property type="match status" value="1"/>
</dbReference>
<accession>A0A7N5KJZ5</accession>
<reference evidence="17" key="3">
    <citation type="submission" date="2025-09" db="UniProtKB">
        <authorList>
            <consortium name="Ensembl"/>
        </authorList>
    </citation>
    <scope>IDENTIFICATION</scope>
</reference>
<evidence type="ECO:0000256" key="13">
    <source>
        <dbReference type="ARBA" id="ARBA00024167"/>
    </source>
</evidence>
<dbReference type="Gene3D" id="3.40.30.10">
    <property type="entry name" value="Glutaredoxin"/>
    <property type="match status" value="1"/>
</dbReference>
<dbReference type="GO" id="GO:0005737">
    <property type="term" value="C:cytoplasm"/>
    <property type="evidence" value="ECO:0007669"/>
    <property type="project" value="UniProtKB-SubCell"/>
</dbReference>
<dbReference type="InterPro" id="IPR053823">
    <property type="entry name" value="CLIC_N"/>
</dbReference>
<evidence type="ECO:0000313" key="18">
    <source>
        <dbReference type="Proteomes" id="UP000008912"/>
    </source>
</evidence>
<dbReference type="GO" id="GO:0016491">
    <property type="term" value="F:oxidoreductase activity"/>
    <property type="evidence" value="ECO:0007669"/>
    <property type="project" value="UniProtKB-KW"/>
</dbReference>
<dbReference type="PRINTS" id="PR01263">
    <property type="entry name" value="INTCLCHANNEL"/>
</dbReference>
<evidence type="ECO:0000313" key="17">
    <source>
        <dbReference type="Ensembl" id="ENSAMEP00000041364.1"/>
    </source>
</evidence>
<evidence type="ECO:0000256" key="15">
    <source>
        <dbReference type="SAM" id="MobiDB-lite"/>
    </source>
</evidence>
<comment type="subcellular location">
    <subcellularLocation>
        <location evidence="14">Membrane</location>
        <topology evidence="14">Single-pass membrane protein</topology>
    </subcellularLocation>
    <subcellularLocation>
        <location evidence="14">Cytoplasm</location>
    </subcellularLocation>
</comment>
<evidence type="ECO:0000256" key="12">
    <source>
        <dbReference type="ARBA" id="ARBA00023303"/>
    </source>
</evidence>
<dbReference type="Pfam" id="PF13410">
    <property type="entry name" value="GST_C_2"/>
    <property type="match status" value="1"/>
</dbReference>
<evidence type="ECO:0000259" key="16">
    <source>
        <dbReference type="PROSITE" id="PS50405"/>
    </source>
</evidence>
<keyword evidence="12 14" id="KW-0407">Ion channel</keyword>
<dbReference type="FunFam" id="1.20.1050.10:FF:000001">
    <property type="entry name" value="Chloride intracellular channel 2"/>
    <property type="match status" value="1"/>
</dbReference>
<feature type="compositionally biased region" description="Basic and acidic residues" evidence="15">
    <location>
        <begin position="1"/>
        <end position="13"/>
    </location>
</feature>
<dbReference type="GO" id="GO:0005254">
    <property type="term" value="F:chloride channel activity"/>
    <property type="evidence" value="ECO:0007669"/>
    <property type="project" value="UniProtKB-KW"/>
</dbReference>
<evidence type="ECO:0000256" key="6">
    <source>
        <dbReference type="ARBA" id="ARBA00022989"/>
    </source>
</evidence>
<proteinExistence type="inferred from homology"/>
<evidence type="ECO:0000256" key="8">
    <source>
        <dbReference type="ARBA" id="ARBA00023065"/>
    </source>
</evidence>
<dbReference type="InterPro" id="IPR010987">
    <property type="entry name" value="Glutathione-S-Trfase_C-like"/>
</dbReference>
<protein>
    <recommendedName>
        <fullName evidence="14">Chloride intracellular channel protein</fullName>
    </recommendedName>
</protein>